<dbReference type="EMBL" id="JAEDXU010000001">
    <property type="protein sequence ID" value="MBP1044848.1"/>
    <property type="molecule type" value="Genomic_DNA"/>
</dbReference>
<dbReference type="InterPro" id="IPR008767">
    <property type="entry name" value="Phage_SPP1_head-tail_adaptor"/>
</dbReference>
<name>A0ABS4CEP3_9ENTE</name>
<proteinExistence type="predicted"/>
<dbReference type="Proteomes" id="UP000673375">
    <property type="component" value="Unassembled WGS sequence"/>
</dbReference>
<organism evidence="1 2">
    <name type="scientific">Enterococcus larvae</name>
    <dbReference type="NCBI Taxonomy" id="2794352"/>
    <lineage>
        <taxon>Bacteria</taxon>
        <taxon>Bacillati</taxon>
        <taxon>Bacillota</taxon>
        <taxon>Bacilli</taxon>
        <taxon>Lactobacillales</taxon>
        <taxon>Enterococcaceae</taxon>
        <taxon>Enterococcus</taxon>
    </lineage>
</organism>
<sequence length="114" mass="12752">MSKIASYSRPVQFYVASDYTTDKGGNLVPTWTEQKKKWCNVRDVISSSKEKEGSAATLAIKRVRLAMRYNKDIDNSMSFDFEGDFYSIVSVGDPVGDRKELIVFGEVLANGGRL</sequence>
<accession>A0ABS4CEP3</accession>
<protein>
    <submittedName>
        <fullName evidence="1">Phage head closure protein</fullName>
    </submittedName>
</protein>
<dbReference type="NCBIfam" id="TIGR01563">
    <property type="entry name" value="gp16_SPP1"/>
    <property type="match status" value="1"/>
</dbReference>
<dbReference type="Pfam" id="PF05521">
    <property type="entry name" value="Phage_HCP"/>
    <property type="match status" value="1"/>
</dbReference>
<evidence type="ECO:0000313" key="1">
    <source>
        <dbReference type="EMBL" id="MBP1044848.1"/>
    </source>
</evidence>
<reference evidence="1 2" key="1">
    <citation type="submission" date="2020-12" db="EMBL/GenBank/DDBJ databases">
        <title>Vagococcus allomyrinae sp. nov. and Enterococcus lavae sp. nov., isolated from the larvae of Allomyrina dichotoma.</title>
        <authorList>
            <person name="Lee S.D."/>
        </authorList>
    </citation>
    <scope>NUCLEOTIDE SEQUENCE [LARGE SCALE GENOMIC DNA]</scope>
    <source>
        <strain evidence="1 2">BWM-S5</strain>
    </source>
</reference>
<evidence type="ECO:0000313" key="2">
    <source>
        <dbReference type="Proteomes" id="UP000673375"/>
    </source>
</evidence>
<dbReference type="RefSeq" id="WP_209555645.1">
    <property type="nucleotide sequence ID" value="NZ_JAEDXU010000001.1"/>
</dbReference>
<dbReference type="InterPro" id="IPR038666">
    <property type="entry name" value="SSP1_head-tail_sf"/>
</dbReference>
<gene>
    <name evidence="1" type="ORF">I6N96_01045</name>
</gene>
<dbReference type="Gene3D" id="2.40.10.270">
    <property type="entry name" value="Bacteriophage SPP1 head-tail adaptor protein"/>
    <property type="match status" value="1"/>
</dbReference>
<keyword evidence="2" id="KW-1185">Reference proteome</keyword>
<comment type="caution">
    <text evidence="1">The sequence shown here is derived from an EMBL/GenBank/DDBJ whole genome shotgun (WGS) entry which is preliminary data.</text>
</comment>